<dbReference type="Gene3D" id="3.40.50.2000">
    <property type="entry name" value="Glycogen Phosphorylase B"/>
    <property type="match status" value="2"/>
</dbReference>
<dbReference type="CDD" id="cd03809">
    <property type="entry name" value="GT4_MtfB-like"/>
    <property type="match status" value="1"/>
</dbReference>
<evidence type="ECO:0000313" key="5">
    <source>
        <dbReference type="Proteomes" id="UP000284853"/>
    </source>
</evidence>
<comment type="caution">
    <text evidence="4">The sequence shown here is derived from an EMBL/GenBank/DDBJ whole genome shotgun (WGS) entry which is preliminary data.</text>
</comment>
<gene>
    <name evidence="4" type="ORF">CKQ54_07630</name>
</gene>
<dbReference type="GeneID" id="302708670"/>
<evidence type="ECO:0000256" key="1">
    <source>
        <dbReference type="ARBA" id="ARBA00022679"/>
    </source>
</evidence>
<evidence type="ECO:0000259" key="3">
    <source>
        <dbReference type="Pfam" id="PF13439"/>
    </source>
</evidence>
<evidence type="ECO:0000259" key="2">
    <source>
        <dbReference type="Pfam" id="PF00534"/>
    </source>
</evidence>
<dbReference type="Pfam" id="PF00534">
    <property type="entry name" value="Glycos_transf_1"/>
    <property type="match status" value="1"/>
</dbReference>
<dbReference type="InterPro" id="IPR028098">
    <property type="entry name" value="Glyco_trans_4-like_N"/>
</dbReference>
<feature type="domain" description="Glycosyltransferase subfamily 4-like N-terminal" evidence="3">
    <location>
        <begin position="73"/>
        <end position="144"/>
    </location>
</feature>
<sequence>MARIIFDARWIGEHGIGRFANEVSKRNEGFVKIKNGLKPTSPFDVFFITLYLAFKRGVYFSPGYNCPLFFLNRSVITIHDLNHIDIEHNSSFLKKIYYEFVMKRACQKSLKVLTVSNFSKRRICEWAGISDSRVLVVGNGVSEEFLNTESRVTNSEGEYILVVSNRKKHKNELRILSAFHMANIPPSVKLVFTGDPDESLQNEIKRTNLQDRVVFKGRVENSELASLYKESLFLLFPSLYEGFGLPVIEAMSSGTAVITSTTTSLPEVAGDAAILVDPENTEEIALAIGNLYYNPDLKKELIAKGLIQAKKFTWEKTADLITNCLNNLKK</sequence>
<dbReference type="SUPFAM" id="SSF53756">
    <property type="entry name" value="UDP-Glycosyltransferase/glycogen phosphorylase"/>
    <property type="match status" value="1"/>
</dbReference>
<dbReference type="PANTHER" id="PTHR46401">
    <property type="entry name" value="GLYCOSYLTRANSFERASE WBBK-RELATED"/>
    <property type="match status" value="1"/>
</dbReference>
<dbReference type="Proteomes" id="UP000284853">
    <property type="component" value="Unassembled WGS sequence"/>
</dbReference>
<feature type="domain" description="Glycosyl transferase family 1" evidence="2">
    <location>
        <begin position="152"/>
        <end position="304"/>
    </location>
</feature>
<dbReference type="GO" id="GO:0016740">
    <property type="term" value="F:transferase activity"/>
    <property type="evidence" value="ECO:0007669"/>
    <property type="project" value="UniProtKB-KW"/>
</dbReference>
<evidence type="ECO:0000313" key="4">
    <source>
        <dbReference type="EMBL" id="RKF68241.1"/>
    </source>
</evidence>
<organism evidence="4 5">
    <name type="scientific">Rahnella variigena</name>
    <dbReference type="NCBI Taxonomy" id="574964"/>
    <lineage>
        <taxon>Bacteria</taxon>
        <taxon>Pseudomonadati</taxon>
        <taxon>Pseudomonadota</taxon>
        <taxon>Gammaproteobacteria</taxon>
        <taxon>Enterobacterales</taxon>
        <taxon>Yersiniaceae</taxon>
        <taxon>Rahnella</taxon>
    </lineage>
</organism>
<dbReference type="RefSeq" id="WP_120349671.1">
    <property type="nucleotide sequence ID" value="NZ_NSDJ01000001.1"/>
</dbReference>
<accession>A0ABX9PVJ5</accession>
<dbReference type="PANTHER" id="PTHR46401:SF2">
    <property type="entry name" value="GLYCOSYLTRANSFERASE WBBK-RELATED"/>
    <property type="match status" value="1"/>
</dbReference>
<dbReference type="EMBL" id="NSDJ01000001">
    <property type="protein sequence ID" value="RKF68241.1"/>
    <property type="molecule type" value="Genomic_DNA"/>
</dbReference>
<proteinExistence type="predicted"/>
<protein>
    <submittedName>
        <fullName evidence="4">Glycosyl transferase family 1</fullName>
    </submittedName>
</protein>
<dbReference type="Pfam" id="PF13439">
    <property type="entry name" value="Glyco_transf_4"/>
    <property type="match status" value="1"/>
</dbReference>
<keyword evidence="1 4" id="KW-0808">Transferase</keyword>
<dbReference type="InterPro" id="IPR001296">
    <property type="entry name" value="Glyco_trans_1"/>
</dbReference>
<keyword evidence="5" id="KW-1185">Reference proteome</keyword>
<name>A0ABX9PVJ5_9GAMM</name>
<reference evidence="4 5" key="1">
    <citation type="submission" date="2017-08" db="EMBL/GenBank/DDBJ databases">
        <title>Comparative genomics of bacteria isolated from necrotic lesions of AOD affected trees.</title>
        <authorList>
            <person name="Doonan J."/>
            <person name="Denman S."/>
            <person name="Mcdonald J.E."/>
        </authorList>
    </citation>
    <scope>NUCLEOTIDE SEQUENCE [LARGE SCALE GENOMIC DNA]</scope>
    <source>
        <strain evidence="4 5">CIP 105588</strain>
    </source>
</reference>